<dbReference type="RefSeq" id="WP_073236443.1">
    <property type="nucleotide sequence ID" value="NZ_FQUY01000004.1"/>
</dbReference>
<proteinExistence type="predicted"/>
<dbReference type="AlphaFoldDB" id="A0A1M4VHH3"/>
<keyword evidence="1" id="KW-0472">Membrane</keyword>
<dbReference type="PROSITE" id="PS51257">
    <property type="entry name" value="PROKAR_LIPOPROTEIN"/>
    <property type="match status" value="1"/>
</dbReference>
<protein>
    <submittedName>
        <fullName evidence="2">Uncharacterized protein</fullName>
    </submittedName>
</protein>
<organism evidence="2 3">
    <name type="scientific">Desulforamulus putei DSM 12395</name>
    <dbReference type="NCBI Taxonomy" id="1121429"/>
    <lineage>
        <taxon>Bacteria</taxon>
        <taxon>Bacillati</taxon>
        <taxon>Bacillota</taxon>
        <taxon>Clostridia</taxon>
        <taxon>Eubacteriales</taxon>
        <taxon>Peptococcaceae</taxon>
        <taxon>Desulforamulus</taxon>
    </lineage>
</organism>
<dbReference type="Proteomes" id="UP000184148">
    <property type="component" value="Unassembled WGS sequence"/>
</dbReference>
<accession>A0A1M4VHH3</accession>
<dbReference type="EMBL" id="FQUY01000004">
    <property type="protein sequence ID" value="SHE68337.1"/>
    <property type="molecule type" value="Genomic_DNA"/>
</dbReference>
<evidence type="ECO:0000256" key="1">
    <source>
        <dbReference type="SAM" id="Phobius"/>
    </source>
</evidence>
<dbReference type="STRING" id="1121429.SAMN02745133_00931"/>
<feature type="transmembrane region" description="Helical" evidence="1">
    <location>
        <begin position="41"/>
        <end position="60"/>
    </location>
</feature>
<keyword evidence="1" id="KW-0812">Transmembrane</keyword>
<dbReference type="OrthoDB" id="2680488at2"/>
<sequence length="80" mass="9083">MKKAFLVIWGLLIDDLRLALGTILSVIACYLLNLKYDLGEYGGWLLLSLIILSVFWSLSAESRKYKKRNKIERGTPGVHS</sequence>
<gene>
    <name evidence="2" type="ORF">SAMN02745133_00931</name>
</gene>
<keyword evidence="3" id="KW-1185">Reference proteome</keyword>
<name>A0A1M4VHH3_9FIRM</name>
<evidence type="ECO:0000313" key="2">
    <source>
        <dbReference type="EMBL" id="SHE68337.1"/>
    </source>
</evidence>
<keyword evidence="1" id="KW-1133">Transmembrane helix</keyword>
<reference evidence="3" key="1">
    <citation type="submission" date="2016-11" db="EMBL/GenBank/DDBJ databases">
        <authorList>
            <person name="Varghese N."/>
            <person name="Submissions S."/>
        </authorList>
    </citation>
    <scope>NUCLEOTIDE SEQUENCE [LARGE SCALE GENOMIC DNA]</scope>
    <source>
        <strain evidence="3">DSM 12395</strain>
    </source>
</reference>
<evidence type="ECO:0000313" key="3">
    <source>
        <dbReference type="Proteomes" id="UP000184148"/>
    </source>
</evidence>